<sequence length="123" mass="14103">MDQGVIESVKRKKIIATCGSDGGKSWKKCTATVQRNILEERWNNLSLHLKSYQTANLYQSWLISLQNLLYLKIVTRIYSRLAGCRVDYQGSSDNEEELRDDDQVEKGPPNEEVFHGLRQKLSG</sequence>
<organism evidence="2 3">
    <name type="scientific">Cordylochernes scorpioides</name>
    <dbReference type="NCBI Taxonomy" id="51811"/>
    <lineage>
        <taxon>Eukaryota</taxon>
        <taxon>Metazoa</taxon>
        <taxon>Ecdysozoa</taxon>
        <taxon>Arthropoda</taxon>
        <taxon>Chelicerata</taxon>
        <taxon>Arachnida</taxon>
        <taxon>Pseudoscorpiones</taxon>
        <taxon>Cheliferoidea</taxon>
        <taxon>Chernetidae</taxon>
        <taxon>Cordylochernes</taxon>
    </lineage>
</organism>
<name>A0ABY6KAV6_9ARAC</name>
<feature type="compositionally biased region" description="Basic and acidic residues" evidence="1">
    <location>
        <begin position="104"/>
        <end position="115"/>
    </location>
</feature>
<proteinExistence type="predicted"/>
<dbReference type="EMBL" id="CP092865">
    <property type="protein sequence ID" value="UYV64993.1"/>
    <property type="molecule type" value="Genomic_DNA"/>
</dbReference>
<protein>
    <submittedName>
        <fullName evidence="2">Uncharacterized protein</fullName>
    </submittedName>
</protein>
<evidence type="ECO:0000313" key="3">
    <source>
        <dbReference type="Proteomes" id="UP001235939"/>
    </source>
</evidence>
<dbReference type="Proteomes" id="UP001235939">
    <property type="component" value="Chromosome 03"/>
</dbReference>
<reference evidence="2 3" key="1">
    <citation type="submission" date="2022-01" db="EMBL/GenBank/DDBJ databases">
        <title>A chromosomal length assembly of Cordylochernes scorpioides.</title>
        <authorList>
            <person name="Zeh D."/>
            <person name="Zeh J."/>
        </authorList>
    </citation>
    <scope>NUCLEOTIDE SEQUENCE [LARGE SCALE GENOMIC DNA]</scope>
    <source>
        <strain evidence="2">IN4F17</strain>
        <tissue evidence="2">Whole Body</tissue>
    </source>
</reference>
<gene>
    <name evidence="2" type="ORF">LAZ67_3002685</name>
</gene>
<feature type="compositionally biased region" description="Acidic residues" evidence="1">
    <location>
        <begin position="93"/>
        <end position="103"/>
    </location>
</feature>
<evidence type="ECO:0000313" key="2">
    <source>
        <dbReference type="EMBL" id="UYV64993.1"/>
    </source>
</evidence>
<feature type="region of interest" description="Disordered" evidence="1">
    <location>
        <begin position="91"/>
        <end position="123"/>
    </location>
</feature>
<keyword evidence="3" id="KW-1185">Reference proteome</keyword>
<evidence type="ECO:0000256" key="1">
    <source>
        <dbReference type="SAM" id="MobiDB-lite"/>
    </source>
</evidence>
<accession>A0ABY6KAV6</accession>